<proteinExistence type="predicted"/>
<accession>A0ABR5DKV2</accession>
<reference evidence="1 2" key="1">
    <citation type="submission" date="2014-10" db="EMBL/GenBank/DDBJ databases">
        <title>Genome sequencing of Vitellibacter vladivostokensis KMM 3516.</title>
        <authorList>
            <person name="Thevarajoo S."/>
            <person name="Selvaratnam C."/>
            <person name="Goh K.M."/>
            <person name="Chong C.S."/>
        </authorList>
    </citation>
    <scope>NUCLEOTIDE SEQUENCE [LARGE SCALE GENOMIC DNA]</scope>
    <source>
        <strain evidence="1 2">KMM 3516</strain>
    </source>
</reference>
<dbReference type="Proteomes" id="UP000033497">
    <property type="component" value="Unassembled WGS sequence"/>
</dbReference>
<keyword evidence="2" id="KW-1185">Reference proteome</keyword>
<evidence type="ECO:0000313" key="2">
    <source>
        <dbReference type="Proteomes" id="UP000033497"/>
    </source>
</evidence>
<dbReference type="Pfam" id="PF14196">
    <property type="entry name" value="ATC_hydrolase"/>
    <property type="match status" value="1"/>
</dbReference>
<dbReference type="RefSeq" id="WP_045079571.1">
    <property type="nucleotide sequence ID" value="NZ_JSVU01000002.1"/>
</dbReference>
<organism evidence="1 2">
    <name type="scientific">Aequorivita vladivostokensis</name>
    <dbReference type="NCBI Taxonomy" id="171194"/>
    <lineage>
        <taxon>Bacteria</taxon>
        <taxon>Pseudomonadati</taxon>
        <taxon>Bacteroidota</taxon>
        <taxon>Flavobacteriia</taxon>
        <taxon>Flavobacteriales</taxon>
        <taxon>Flavobacteriaceae</taxon>
        <taxon>Aequorivita</taxon>
    </lineage>
</organism>
<evidence type="ECO:0000313" key="1">
    <source>
        <dbReference type="EMBL" id="KJJ39398.1"/>
    </source>
</evidence>
<dbReference type="EMBL" id="JSVU01000002">
    <property type="protein sequence ID" value="KJJ39398.1"/>
    <property type="molecule type" value="Genomic_DNA"/>
</dbReference>
<comment type="caution">
    <text evidence="1">The sequence shown here is derived from an EMBL/GenBank/DDBJ whole genome shotgun (WGS) entry which is preliminary data.</text>
</comment>
<name>A0ABR5DKV2_9FLAO</name>
<evidence type="ECO:0008006" key="3">
    <source>
        <dbReference type="Google" id="ProtNLM"/>
    </source>
</evidence>
<dbReference type="InterPro" id="IPR026002">
    <property type="entry name" value="ATC_hydrolase-like"/>
</dbReference>
<gene>
    <name evidence="1" type="ORF">MB09_03935</name>
</gene>
<protein>
    <recommendedName>
        <fullName evidence="3">L-2-amino-thiazoline-4-carboxylic acid hydrolase</fullName>
    </recommendedName>
</protein>
<sequence>MLKIILLWYKTVAAKAATEVLTPNFEDIEIKAILKGYWLRYNALKREIKKEPTFGGTLMVHLAAMSTAFYQELTQRGISNAKTTKYFYDIAWKVYKIMGKLSWNITRLKYQSNAKRLKYATELFRAFPFSSPSYKWENILQPDSSVCFNCTKCPVAEYFETKGLSEFCVNTWCALDFPLAEMWNAKLERTNSIAGGAKLCDFKWKPNN</sequence>